<feature type="region of interest" description="Disordered" evidence="4">
    <location>
        <begin position="338"/>
        <end position="382"/>
    </location>
</feature>
<dbReference type="GO" id="GO:0016491">
    <property type="term" value="F:oxidoreductase activity"/>
    <property type="evidence" value="ECO:0007669"/>
    <property type="project" value="UniProtKB-KW"/>
</dbReference>
<dbReference type="GO" id="GO:0051287">
    <property type="term" value="F:NAD binding"/>
    <property type="evidence" value="ECO:0007669"/>
    <property type="project" value="InterPro"/>
</dbReference>
<evidence type="ECO:0000256" key="2">
    <source>
        <dbReference type="ARBA" id="ARBA00023002"/>
    </source>
</evidence>
<keyword evidence="6" id="KW-1185">Reference proteome</keyword>
<evidence type="ECO:0000256" key="4">
    <source>
        <dbReference type="SAM" id="MobiDB-lite"/>
    </source>
</evidence>
<evidence type="ECO:0000256" key="3">
    <source>
        <dbReference type="ARBA" id="ARBA00023027"/>
    </source>
</evidence>
<keyword evidence="1" id="KW-0479">Metal-binding</keyword>
<dbReference type="Gene3D" id="3.40.718.10">
    <property type="entry name" value="Isopropylmalate Dehydrogenase"/>
    <property type="match status" value="1"/>
</dbReference>
<keyword evidence="3" id="KW-0520">NAD</keyword>
<keyword evidence="2" id="KW-0560">Oxidoreductase</keyword>
<evidence type="ECO:0000313" key="6">
    <source>
        <dbReference type="Proteomes" id="UP000825483"/>
    </source>
</evidence>
<dbReference type="Pfam" id="PF04166">
    <property type="entry name" value="PdxA"/>
    <property type="match status" value="1"/>
</dbReference>
<sequence length="382" mass="42434">MNNKRIHIAITQGDTNGIGYELIFKAFANAEIFDLCTPIIYGSPKIATYHDDVLDLGAKFTIIKDASEARDGHLNLLTVFDDDVKVELGTPTEESGNAGLRAVDRAIADYRQGLFDVLVTAPIDNNDSFHFSGQSRYIEDHMECDGQGLSVLTADDLRVALVTRNLPLHQVTESITKESIVATAKKLNESLRRDFRISTPRIAVLSINPKAGDNGLLGTEEQDIIRPAIDELVKNDIEAFGPYATDQLFGSGDYDYFDGILAMYYDQGLAPFRAIAPYAGVNYTAGLPIVRTAPEVGASFEIAGRNEADPTPMLHAIYLATDIFRHRKEYDEAGVNPLPKLYHEKKDDSDKVRYAIPKKRDGRNQQRHDNNAQEKKSEQPKD</sequence>
<dbReference type="InterPro" id="IPR005255">
    <property type="entry name" value="PdxA_fam"/>
</dbReference>
<accession>A0A9R1C9K6</accession>
<evidence type="ECO:0000256" key="1">
    <source>
        <dbReference type="ARBA" id="ARBA00022723"/>
    </source>
</evidence>
<name>A0A9R1C9K6_9BACT</name>
<dbReference type="RefSeq" id="WP_223926260.1">
    <property type="nucleotide sequence ID" value="NZ_BPTU01000001.1"/>
</dbReference>
<dbReference type="GeneID" id="72467470"/>
<dbReference type="AlphaFoldDB" id="A0A9R1C9K6"/>
<proteinExistence type="predicted"/>
<reference evidence="5" key="1">
    <citation type="journal article" date="2022" name="Int. J. Syst. Evol. Microbiol.">
        <title>Prevotella lacticifex sp. nov., isolated from the rumen of cows.</title>
        <authorList>
            <person name="Shinkai T."/>
            <person name="Ikeyama N."/>
            <person name="Kumagai M."/>
            <person name="Ohmori H."/>
            <person name="Sakamoto M."/>
            <person name="Ohkuma M."/>
            <person name="Mitsumori M."/>
        </authorList>
    </citation>
    <scope>NUCLEOTIDE SEQUENCE</scope>
    <source>
        <strain evidence="5">R5076</strain>
    </source>
</reference>
<protein>
    <submittedName>
        <fullName evidence="5">4-hydroxythreonine-4-phosphate dehydrogenase</fullName>
    </submittedName>
</protein>
<comment type="caution">
    <text evidence="5">The sequence shown here is derived from an EMBL/GenBank/DDBJ whole genome shotgun (WGS) entry which is preliminary data.</text>
</comment>
<dbReference type="EMBL" id="BPUB01000001">
    <property type="protein sequence ID" value="GJG58494.1"/>
    <property type="molecule type" value="Genomic_DNA"/>
</dbReference>
<organism evidence="5 6">
    <name type="scientific">Prevotella lacticifex</name>
    <dbReference type="NCBI Taxonomy" id="2854755"/>
    <lineage>
        <taxon>Bacteria</taxon>
        <taxon>Pseudomonadati</taxon>
        <taxon>Bacteroidota</taxon>
        <taxon>Bacteroidia</taxon>
        <taxon>Bacteroidales</taxon>
        <taxon>Prevotellaceae</taxon>
        <taxon>Prevotella</taxon>
    </lineage>
</organism>
<feature type="compositionally biased region" description="Basic and acidic residues" evidence="4">
    <location>
        <begin position="341"/>
        <end position="382"/>
    </location>
</feature>
<gene>
    <name evidence="5" type="primary">pdxA</name>
    <name evidence="5" type="ORF">PRLR5076_13450</name>
</gene>
<dbReference type="GO" id="GO:0046872">
    <property type="term" value="F:metal ion binding"/>
    <property type="evidence" value="ECO:0007669"/>
    <property type="project" value="UniProtKB-KW"/>
</dbReference>
<dbReference type="SUPFAM" id="SSF53659">
    <property type="entry name" value="Isocitrate/Isopropylmalate dehydrogenase-like"/>
    <property type="match status" value="1"/>
</dbReference>
<dbReference type="PANTHER" id="PTHR30004:SF6">
    <property type="entry name" value="D-THREONATE 4-PHOSPHATE DEHYDROGENASE"/>
    <property type="match status" value="1"/>
</dbReference>
<evidence type="ECO:0000313" key="5">
    <source>
        <dbReference type="EMBL" id="GJG58494.1"/>
    </source>
</evidence>
<dbReference type="PANTHER" id="PTHR30004">
    <property type="entry name" value="4-HYDROXYTHREONINE-4-PHOSPHATE DEHYDROGENASE"/>
    <property type="match status" value="1"/>
</dbReference>
<dbReference type="Proteomes" id="UP000825483">
    <property type="component" value="Unassembled WGS sequence"/>
</dbReference>